<reference evidence="1" key="1">
    <citation type="submission" date="2021-01" db="EMBL/GenBank/DDBJ databases">
        <authorList>
            <person name="Corre E."/>
            <person name="Pelletier E."/>
            <person name="Niang G."/>
            <person name="Scheremetjew M."/>
            <person name="Finn R."/>
            <person name="Kale V."/>
            <person name="Holt S."/>
            <person name="Cochrane G."/>
            <person name="Meng A."/>
            <person name="Brown T."/>
            <person name="Cohen L."/>
        </authorList>
    </citation>
    <scope>NUCLEOTIDE SEQUENCE</scope>
    <source>
        <strain evidence="1">GSBS06</strain>
    </source>
</reference>
<gene>
    <name evidence="1" type="ORF">ASTO00021_LOCUS8717</name>
</gene>
<accession>A0A7S3PHZ3</accession>
<proteinExistence type="predicted"/>
<organism evidence="1">
    <name type="scientific">Aplanochytrium stocchinoi</name>
    <dbReference type="NCBI Taxonomy" id="215587"/>
    <lineage>
        <taxon>Eukaryota</taxon>
        <taxon>Sar</taxon>
        <taxon>Stramenopiles</taxon>
        <taxon>Bigyra</taxon>
        <taxon>Labyrinthulomycetes</taxon>
        <taxon>Thraustochytrida</taxon>
        <taxon>Thraustochytriidae</taxon>
        <taxon>Aplanochytrium</taxon>
    </lineage>
</organism>
<dbReference type="EMBL" id="HBIN01011614">
    <property type="protein sequence ID" value="CAE0438479.1"/>
    <property type="molecule type" value="Transcribed_RNA"/>
</dbReference>
<sequence>MGSCKNSKSSSRHTFTFCCFWRPCRKFPFRLTSWFFILSFGTTLSKFCGKFIFNCLSFKSHPCSYIKVWTRKYAINIPFFPLSSRTDLKGTCTPQFCTEYKYNFLCATTVGYWSLGPLGDAISQKATAIASQRELNHHVIAPQLGSKMKYSYQV</sequence>
<name>A0A7S3PHZ3_9STRA</name>
<protein>
    <submittedName>
        <fullName evidence="1">Uncharacterized protein</fullName>
    </submittedName>
</protein>
<dbReference type="AlphaFoldDB" id="A0A7S3PHZ3"/>
<evidence type="ECO:0000313" key="1">
    <source>
        <dbReference type="EMBL" id="CAE0438479.1"/>
    </source>
</evidence>